<comment type="caution">
    <text evidence="8">The sequence shown here is derived from an EMBL/GenBank/DDBJ whole genome shotgun (WGS) entry which is preliminary data.</text>
</comment>
<evidence type="ECO:0000256" key="4">
    <source>
        <dbReference type="ARBA" id="ARBA00023163"/>
    </source>
</evidence>
<evidence type="ECO:0000256" key="5">
    <source>
        <dbReference type="PROSITE-ProRule" id="PRU00169"/>
    </source>
</evidence>
<keyword evidence="9" id="KW-1185">Reference proteome</keyword>
<dbReference type="PROSITE" id="PS50043">
    <property type="entry name" value="HTH_LUXR_2"/>
    <property type="match status" value="1"/>
</dbReference>
<dbReference type="PROSITE" id="PS50110">
    <property type="entry name" value="RESPONSE_REGULATORY"/>
    <property type="match status" value="1"/>
</dbReference>
<dbReference type="PRINTS" id="PR00038">
    <property type="entry name" value="HTHLUXR"/>
</dbReference>
<proteinExistence type="predicted"/>
<dbReference type="CDD" id="cd17535">
    <property type="entry name" value="REC_NarL-like"/>
    <property type="match status" value="1"/>
</dbReference>
<dbReference type="Gene3D" id="3.40.50.2300">
    <property type="match status" value="1"/>
</dbReference>
<dbReference type="Pfam" id="PF00072">
    <property type="entry name" value="Response_reg"/>
    <property type="match status" value="1"/>
</dbReference>
<evidence type="ECO:0000256" key="1">
    <source>
        <dbReference type="ARBA" id="ARBA00022553"/>
    </source>
</evidence>
<dbReference type="AlphaFoldDB" id="A0A560D5F2"/>
<feature type="domain" description="HTH luxR-type" evidence="6">
    <location>
        <begin position="142"/>
        <end position="207"/>
    </location>
</feature>
<dbReference type="InterPro" id="IPR058245">
    <property type="entry name" value="NreC/VraR/RcsB-like_REC"/>
</dbReference>
<organism evidence="8 9">
    <name type="scientific">Bradyrhizobium stylosanthis</name>
    <dbReference type="NCBI Taxonomy" id="1803665"/>
    <lineage>
        <taxon>Bacteria</taxon>
        <taxon>Pseudomonadati</taxon>
        <taxon>Pseudomonadota</taxon>
        <taxon>Alphaproteobacteria</taxon>
        <taxon>Hyphomicrobiales</taxon>
        <taxon>Nitrobacteraceae</taxon>
        <taxon>Bradyrhizobium</taxon>
    </lineage>
</organism>
<keyword evidence="1 5" id="KW-0597">Phosphoprotein</keyword>
<name>A0A560D5F2_9BRAD</name>
<evidence type="ECO:0000256" key="2">
    <source>
        <dbReference type="ARBA" id="ARBA00023015"/>
    </source>
</evidence>
<dbReference type="Proteomes" id="UP000319949">
    <property type="component" value="Unassembled WGS sequence"/>
</dbReference>
<dbReference type="GO" id="GO:0000160">
    <property type="term" value="P:phosphorelay signal transduction system"/>
    <property type="evidence" value="ECO:0007669"/>
    <property type="project" value="InterPro"/>
</dbReference>
<feature type="domain" description="Response regulatory" evidence="7">
    <location>
        <begin position="3"/>
        <end position="119"/>
    </location>
</feature>
<dbReference type="SMART" id="SM00448">
    <property type="entry name" value="REC"/>
    <property type="match status" value="1"/>
</dbReference>
<dbReference type="Pfam" id="PF00196">
    <property type="entry name" value="GerE"/>
    <property type="match status" value="1"/>
</dbReference>
<keyword evidence="4" id="KW-0804">Transcription</keyword>
<dbReference type="RefSeq" id="WP_063692769.1">
    <property type="nucleotide sequence ID" value="NZ_LVEM01000005.1"/>
</dbReference>
<dbReference type="InterPro" id="IPR000792">
    <property type="entry name" value="Tscrpt_reg_LuxR_C"/>
</dbReference>
<evidence type="ECO:0000313" key="9">
    <source>
        <dbReference type="Proteomes" id="UP000319949"/>
    </source>
</evidence>
<dbReference type="PANTHER" id="PTHR43214:SF41">
    <property type="entry name" value="NITRATE_NITRITE RESPONSE REGULATOR PROTEIN NARP"/>
    <property type="match status" value="1"/>
</dbReference>
<dbReference type="SUPFAM" id="SSF52172">
    <property type="entry name" value="CheY-like"/>
    <property type="match status" value="1"/>
</dbReference>
<accession>A0A560D5F2</accession>
<evidence type="ECO:0000313" key="8">
    <source>
        <dbReference type="EMBL" id="TWA92329.1"/>
    </source>
</evidence>
<keyword evidence="2" id="KW-0805">Transcription regulation</keyword>
<reference evidence="8 9" key="1">
    <citation type="submission" date="2019-06" db="EMBL/GenBank/DDBJ databases">
        <title>Genomic Encyclopedia of Type Strains, Phase IV (KMG-V): Genome sequencing to study the core and pangenomes of soil and plant-associated prokaryotes.</title>
        <authorList>
            <person name="Whitman W."/>
        </authorList>
    </citation>
    <scope>NUCLEOTIDE SEQUENCE [LARGE SCALE GENOMIC DNA]</scope>
    <source>
        <strain evidence="8 9">BR 510</strain>
    </source>
</reference>
<dbReference type="PANTHER" id="PTHR43214">
    <property type="entry name" value="TWO-COMPONENT RESPONSE REGULATOR"/>
    <property type="match status" value="1"/>
</dbReference>
<keyword evidence="3" id="KW-0238">DNA-binding</keyword>
<dbReference type="InterPro" id="IPR039420">
    <property type="entry name" value="WalR-like"/>
</dbReference>
<sequence length="211" mass="23509">MVRIVIADDHEVVRSGLRTIISTRADWEVVAEAADGKDALAKILAAKPDIAILDYGLPTINGVELTRQVRSRCPDTEVLMFTMRDEDSIVERALEAGARAYLLKSEASQFLLSAIESLAQHKAFFTGHSSEKLLHAFLNPERRRDKSLLSPRERLVVQLIAEGRSNKEMSDILNVSVKTIEAQRSAAMKKLDLTTTAAIVRYAIREKLIEP</sequence>
<dbReference type="EMBL" id="VITK01000011">
    <property type="protein sequence ID" value="TWA92329.1"/>
    <property type="molecule type" value="Genomic_DNA"/>
</dbReference>
<dbReference type="SMART" id="SM00421">
    <property type="entry name" value="HTH_LUXR"/>
    <property type="match status" value="1"/>
</dbReference>
<dbReference type="InterPro" id="IPR011006">
    <property type="entry name" value="CheY-like_superfamily"/>
</dbReference>
<dbReference type="InterPro" id="IPR016032">
    <property type="entry name" value="Sig_transdc_resp-reg_C-effctor"/>
</dbReference>
<evidence type="ECO:0000259" key="7">
    <source>
        <dbReference type="PROSITE" id="PS50110"/>
    </source>
</evidence>
<dbReference type="GO" id="GO:0006355">
    <property type="term" value="P:regulation of DNA-templated transcription"/>
    <property type="evidence" value="ECO:0007669"/>
    <property type="project" value="InterPro"/>
</dbReference>
<gene>
    <name evidence="8" type="ORF">FBZ96_111122</name>
</gene>
<evidence type="ECO:0000256" key="3">
    <source>
        <dbReference type="ARBA" id="ARBA00023125"/>
    </source>
</evidence>
<dbReference type="CDD" id="cd06170">
    <property type="entry name" value="LuxR_C_like"/>
    <property type="match status" value="1"/>
</dbReference>
<dbReference type="InterPro" id="IPR001789">
    <property type="entry name" value="Sig_transdc_resp-reg_receiver"/>
</dbReference>
<feature type="modified residue" description="4-aspartylphosphate" evidence="5">
    <location>
        <position position="54"/>
    </location>
</feature>
<dbReference type="OrthoDB" id="9814495at2"/>
<dbReference type="SUPFAM" id="SSF46894">
    <property type="entry name" value="C-terminal effector domain of the bipartite response regulators"/>
    <property type="match status" value="1"/>
</dbReference>
<dbReference type="GO" id="GO:0003677">
    <property type="term" value="F:DNA binding"/>
    <property type="evidence" value="ECO:0007669"/>
    <property type="project" value="UniProtKB-KW"/>
</dbReference>
<evidence type="ECO:0000259" key="6">
    <source>
        <dbReference type="PROSITE" id="PS50043"/>
    </source>
</evidence>
<dbReference type="STRING" id="1803665.GCA_001641335_06661"/>
<protein>
    <submittedName>
        <fullName evidence="8">LuxR family two component transcriptional regulator</fullName>
    </submittedName>
</protein>